<proteinExistence type="predicted"/>
<reference evidence="1 2" key="1">
    <citation type="journal article" date="2014" name="Nature">
        <title>The genome of the recently domesticated crop plant sugar beet (Beta vulgaris).</title>
        <authorList>
            <person name="Dohm J.C."/>
            <person name="Minoche A.E."/>
            <person name="Holtgrawe D."/>
            <person name="Capella-Gutierrez S."/>
            <person name="Zakrzewski F."/>
            <person name="Tafer H."/>
            <person name="Rupp O."/>
            <person name="Sorensen T.R."/>
            <person name="Stracke R."/>
            <person name="Reinhardt R."/>
            <person name="Goesmann A."/>
            <person name="Kraft T."/>
            <person name="Schulz B."/>
            <person name="Stadler P.F."/>
            <person name="Schmidt T."/>
            <person name="Gabaldon T."/>
            <person name="Lehrach H."/>
            <person name="Weisshaar B."/>
            <person name="Himmelbauer H."/>
        </authorList>
    </citation>
    <scope>NUCLEOTIDE SEQUENCE [LARGE SCALE GENOMIC DNA]</scope>
    <source>
        <tissue evidence="1">Taproot</tissue>
    </source>
</reference>
<accession>A0A0J8B6F1</accession>
<gene>
    <name evidence="1" type="ORF">BVRB_007830</name>
</gene>
<keyword evidence="2" id="KW-1185">Reference proteome</keyword>
<dbReference type="AlphaFoldDB" id="A0A0J8B6F1"/>
<sequence length="49" mass="5337">MSSHTAEPVCLNSDEELDSACVKNEIKDKKKGALDVNCELCVLVVICEL</sequence>
<dbReference type="Gramene" id="KMS95478">
    <property type="protein sequence ID" value="KMS95478"/>
    <property type="gene ID" value="BVRB_007830"/>
</dbReference>
<dbReference type="EMBL" id="KQ090463">
    <property type="protein sequence ID" value="KMS95478.1"/>
    <property type="molecule type" value="Genomic_DNA"/>
</dbReference>
<dbReference type="Proteomes" id="UP000035740">
    <property type="component" value="Unassembled WGS sequence"/>
</dbReference>
<protein>
    <submittedName>
        <fullName evidence="1">Uncharacterized protein</fullName>
    </submittedName>
</protein>
<evidence type="ECO:0000313" key="2">
    <source>
        <dbReference type="Proteomes" id="UP000035740"/>
    </source>
</evidence>
<name>A0A0J8B6F1_BETVV</name>
<evidence type="ECO:0000313" key="1">
    <source>
        <dbReference type="EMBL" id="KMS95478.1"/>
    </source>
</evidence>
<organism evidence="1 2">
    <name type="scientific">Beta vulgaris subsp. vulgaris</name>
    <name type="common">Beet</name>
    <dbReference type="NCBI Taxonomy" id="3555"/>
    <lineage>
        <taxon>Eukaryota</taxon>
        <taxon>Viridiplantae</taxon>
        <taxon>Streptophyta</taxon>
        <taxon>Embryophyta</taxon>
        <taxon>Tracheophyta</taxon>
        <taxon>Spermatophyta</taxon>
        <taxon>Magnoliopsida</taxon>
        <taxon>eudicotyledons</taxon>
        <taxon>Gunneridae</taxon>
        <taxon>Pentapetalae</taxon>
        <taxon>Caryophyllales</taxon>
        <taxon>Chenopodiaceae</taxon>
        <taxon>Betoideae</taxon>
        <taxon>Beta</taxon>
    </lineage>
</organism>